<dbReference type="PANTHER" id="PTHR24171">
    <property type="entry name" value="ANKYRIN REPEAT DOMAIN-CONTAINING PROTEIN 39-RELATED"/>
    <property type="match status" value="1"/>
</dbReference>
<protein>
    <submittedName>
        <fullName evidence="4">Uncharacterized protein</fullName>
    </submittedName>
</protein>
<feature type="repeat" description="ANK" evidence="3">
    <location>
        <begin position="67"/>
        <end position="99"/>
    </location>
</feature>
<dbReference type="GO" id="GO:0085020">
    <property type="term" value="P:protein K6-linked ubiquitination"/>
    <property type="evidence" value="ECO:0007669"/>
    <property type="project" value="TreeGrafter"/>
</dbReference>
<dbReference type="Proteomes" id="UP000198242">
    <property type="component" value="Chromosome I"/>
</dbReference>
<keyword evidence="5" id="KW-1185">Reference proteome</keyword>
<name>A0A1C4XRY3_MICVI</name>
<dbReference type="PROSITE" id="PS50297">
    <property type="entry name" value="ANK_REP_REGION"/>
    <property type="match status" value="1"/>
</dbReference>
<dbReference type="InterPro" id="IPR036770">
    <property type="entry name" value="Ankyrin_rpt-contain_sf"/>
</dbReference>
<evidence type="ECO:0000256" key="1">
    <source>
        <dbReference type="ARBA" id="ARBA00022737"/>
    </source>
</evidence>
<dbReference type="SMART" id="SM00248">
    <property type="entry name" value="ANK"/>
    <property type="match status" value="4"/>
</dbReference>
<dbReference type="PROSITE" id="PS51257">
    <property type="entry name" value="PROKAR_LIPOPROTEIN"/>
    <property type="match status" value="1"/>
</dbReference>
<dbReference type="AlphaFoldDB" id="A0A1C4XRY3"/>
<dbReference type="PROSITE" id="PS50088">
    <property type="entry name" value="ANK_REPEAT"/>
    <property type="match status" value="1"/>
</dbReference>
<dbReference type="RefSeq" id="WP_231934609.1">
    <property type="nucleotide sequence ID" value="NZ_LT607411.1"/>
</dbReference>
<dbReference type="SUPFAM" id="SSF48403">
    <property type="entry name" value="Ankyrin repeat"/>
    <property type="match status" value="1"/>
</dbReference>
<dbReference type="EMBL" id="LT607411">
    <property type="protein sequence ID" value="SCF11245.1"/>
    <property type="molecule type" value="Genomic_DNA"/>
</dbReference>
<evidence type="ECO:0000313" key="5">
    <source>
        <dbReference type="Proteomes" id="UP000198242"/>
    </source>
</evidence>
<dbReference type="InterPro" id="IPR002110">
    <property type="entry name" value="Ankyrin_rpt"/>
</dbReference>
<keyword evidence="2 3" id="KW-0040">ANK repeat</keyword>
<reference evidence="5" key="1">
    <citation type="submission" date="2016-06" db="EMBL/GenBank/DDBJ databases">
        <authorList>
            <person name="Varghese N."/>
            <person name="Submissions Spin"/>
        </authorList>
    </citation>
    <scope>NUCLEOTIDE SEQUENCE [LARGE SCALE GENOMIC DNA]</scope>
    <source>
        <strain evidence="5">DSM 43909</strain>
    </source>
</reference>
<gene>
    <name evidence="4" type="ORF">GA0074695_3553</name>
</gene>
<evidence type="ECO:0000256" key="2">
    <source>
        <dbReference type="ARBA" id="ARBA00023043"/>
    </source>
</evidence>
<dbReference type="Gene3D" id="1.25.40.20">
    <property type="entry name" value="Ankyrin repeat-containing domain"/>
    <property type="match status" value="2"/>
</dbReference>
<organism evidence="4 5">
    <name type="scientific">Micromonospora viridifaciens</name>
    <dbReference type="NCBI Taxonomy" id="1881"/>
    <lineage>
        <taxon>Bacteria</taxon>
        <taxon>Bacillati</taxon>
        <taxon>Actinomycetota</taxon>
        <taxon>Actinomycetes</taxon>
        <taxon>Micromonosporales</taxon>
        <taxon>Micromonosporaceae</taxon>
        <taxon>Micromonospora</taxon>
    </lineage>
</organism>
<dbReference type="Pfam" id="PF12796">
    <property type="entry name" value="Ank_2"/>
    <property type="match status" value="1"/>
</dbReference>
<sequence>MKRRALLALTLAVAAGGCTSPGTTRPSEDHMTTPADQALLAAASAGDPAGVRAALAAGADREARDARRRTALLLAAANDHVEAARVLVDAGADPNALDDQHDTPWLVTGVTGSVAMLEVLLPAGPDLTIVNRYGGISVIPASERGHVDYVRRVVRTGINVNHVNNLGWTALLECVILGDGTKPYQQIAEILVAAGADVHLPDKDGVDALRHARDRGYHEIVAILSR</sequence>
<keyword evidence="1" id="KW-0677">Repeat</keyword>
<evidence type="ECO:0000256" key="3">
    <source>
        <dbReference type="PROSITE-ProRule" id="PRU00023"/>
    </source>
</evidence>
<accession>A0A1C4XRY3</accession>
<proteinExistence type="predicted"/>
<dbReference type="GO" id="GO:0004842">
    <property type="term" value="F:ubiquitin-protein transferase activity"/>
    <property type="evidence" value="ECO:0007669"/>
    <property type="project" value="TreeGrafter"/>
</dbReference>
<dbReference type="PANTHER" id="PTHR24171:SF8">
    <property type="entry name" value="BRCA1-ASSOCIATED RING DOMAIN PROTEIN 1"/>
    <property type="match status" value="1"/>
</dbReference>
<evidence type="ECO:0000313" key="4">
    <source>
        <dbReference type="EMBL" id="SCF11245.1"/>
    </source>
</evidence>